<dbReference type="Proteomes" id="UP000250079">
    <property type="component" value="Chromosome"/>
</dbReference>
<dbReference type="CDD" id="cd01276">
    <property type="entry name" value="PKCI_related"/>
    <property type="match status" value="1"/>
</dbReference>
<evidence type="ECO:0000256" key="2">
    <source>
        <dbReference type="PIRSR" id="PIRSR601310-3"/>
    </source>
</evidence>
<feature type="short sequence motif" description="Histidine triad motif" evidence="2 3">
    <location>
        <begin position="99"/>
        <end position="103"/>
    </location>
</feature>
<dbReference type="EMBL" id="CP018632">
    <property type="protein sequence ID" value="ASJ75026.1"/>
    <property type="molecule type" value="Genomic_DNA"/>
</dbReference>
<dbReference type="PRINTS" id="PR00332">
    <property type="entry name" value="HISTRIAD"/>
</dbReference>
<dbReference type="RefSeq" id="WP_088919987.1">
    <property type="nucleotide sequence ID" value="NZ_CP018632.1"/>
</dbReference>
<dbReference type="Pfam" id="PF01230">
    <property type="entry name" value="HIT"/>
    <property type="match status" value="1"/>
</dbReference>
<feature type="active site" description="Tele-AMP-histidine intermediate" evidence="1">
    <location>
        <position position="101"/>
    </location>
</feature>
<dbReference type="InterPro" id="IPR001310">
    <property type="entry name" value="Histidine_triad_HIT"/>
</dbReference>
<organism evidence="5 6">
    <name type="scientific">Granulosicoccus antarcticus IMCC3135</name>
    <dbReference type="NCBI Taxonomy" id="1192854"/>
    <lineage>
        <taxon>Bacteria</taxon>
        <taxon>Pseudomonadati</taxon>
        <taxon>Pseudomonadota</taxon>
        <taxon>Gammaproteobacteria</taxon>
        <taxon>Chromatiales</taxon>
        <taxon>Granulosicoccaceae</taxon>
        <taxon>Granulosicoccus</taxon>
    </lineage>
</organism>
<dbReference type="KEGG" id="gai:IMCC3135_24810"/>
<evidence type="ECO:0000313" key="5">
    <source>
        <dbReference type="EMBL" id="ASJ75026.1"/>
    </source>
</evidence>
<sequence length="118" mass="13482">MIEETIFSKIIRKELPSDMLYQDELVTAFRDINPQRPTHVLIIPNRHIPTVDDVTPEDEAAMGRMISVARKIARDEGIDQKGYRLIINCGEHGRQEVPHIHMHMLGGDDVGPMLSRKD</sequence>
<dbReference type="Gene3D" id="3.30.428.10">
    <property type="entry name" value="HIT-like"/>
    <property type="match status" value="1"/>
</dbReference>
<proteinExistence type="predicted"/>
<dbReference type="SUPFAM" id="SSF54197">
    <property type="entry name" value="HIT-like"/>
    <property type="match status" value="1"/>
</dbReference>
<evidence type="ECO:0000256" key="3">
    <source>
        <dbReference type="PROSITE-ProRule" id="PRU00464"/>
    </source>
</evidence>
<feature type="domain" description="HIT" evidence="4">
    <location>
        <begin position="6"/>
        <end position="118"/>
    </location>
</feature>
<evidence type="ECO:0000256" key="1">
    <source>
        <dbReference type="PIRSR" id="PIRSR601310-1"/>
    </source>
</evidence>
<keyword evidence="6" id="KW-1185">Reference proteome</keyword>
<name>A0A2Z2NU51_9GAMM</name>
<protein>
    <submittedName>
        <fullName evidence="5">Purine nucleoside phosphoramidase</fullName>
        <ecNumber evidence="5">3.9.1.-</ecNumber>
    </submittedName>
</protein>
<reference evidence="5 6" key="1">
    <citation type="submission" date="2016-12" db="EMBL/GenBank/DDBJ databases">
        <authorList>
            <person name="Song W.-J."/>
            <person name="Kurnit D.M."/>
        </authorList>
    </citation>
    <scope>NUCLEOTIDE SEQUENCE [LARGE SCALE GENOMIC DNA]</scope>
    <source>
        <strain evidence="5 6">IMCC3135</strain>
    </source>
</reference>
<accession>A0A2Z2NU51</accession>
<dbReference type="PROSITE" id="PS51084">
    <property type="entry name" value="HIT_2"/>
    <property type="match status" value="1"/>
</dbReference>
<dbReference type="PROSITE" id="PS00892">
    <property type="entry name" value="HIT_1"/>
    <property type="match status" value="1"/>
</dbReference>
<evidence type="ECO:0000313" key="6">
    <source>
        <dbReference type="Proteomes" id="UP000250079"/>
    </source>
</evidence>
<dbReference type="EC" id="3.9.1.-" evidence="5"/>
<dbReference type="OrthoDB" id="9784774at2"/>
<dbReference type="PANTHER" id="PTHR23089">
    <property type="entry name" value="HISTIDINE TRIAD HIT PROTEIN"/>
    <property type="match status" value="1"/>
</dbReference>
<keyword evidence="5" id="KW-0378">Hydrolase</keyword>
<dbReference type="InterPro" id="IPR011146">
    <property type="entry name" value="HIT-like"/>
</dbReference>
<dbReference type="InterPro" id="IPR036265">
    <property type="entry name" value="HIT-like_sf"/>
</dbReference>
<dbReference type="InterPro" id="IPR019808">
    <property type="entry name" value="Histidine_triad_CS"/>
</dbReference>
<dbReference type="GO" id="GO:0016787">
    <property type="term" value="F:hydrolase activity"/>
    <property type="evidence" value="ECO:0007669"/>
    <property type="project" value="UniProtKB-KW"/>
</dbReference>
<gene>
    <name evidence="5" type="ORF">IMCC3135_24810</name>
</gene>
<evidence type="ECO:0000259" key="4">
    <source>
        <dbReference type="PROSITE" id="PS51084"/>
    </source>
</evidence>
<dbReference type="AlphaFoldDB" id="A0A2Z2NU51"/>